<gene>
    <name evidence="2" type="ORF">DYI37_02755</name>
</gene>
<accession>A0A371XB12</accession>
<dbReference type="InterPro" id="IPR052898">
    <property type="entry name" value="ACAD10-like"/>
</dbReference>
<dbReference type="Proteomes" id="UP000264310">
    <property type="component" value="Unassembled WGS sequence"/>
</dbReference>
<dbReference type="AlphaFoldDB" id="A0A371XB12"/>
<comment type="caution">
    <text evidence="2">The sequence shown here is derived from an EMBL/GenBank/DDBJ whole genome shotgun (WGS) entry which is preliminary data.</text>
</comment>
<evidence type="ECO:0000259" key="1">
    <source>
        <dbReference type="Pfam" id="PF01636"/>
    </source>
</evidence>
<dbReference type="GO" id="GO:0016740">
    <property type="term" value="F:transferase activity"/>
    <property type="evidence" value="ECO:0007669"/>
    <property type="project" value="UniProtKB-KW"/>
</dbReference>
<dbReference type="InterPro" id="IPR002575">
    <property type="entry name" value="Aminoglycoside_PTrfase"/>
</dbReference>
<sequence>MTIRDDTLRAPIDADRLEHFLNERFGSDQPLSMTQISGGQSNPTFRVRHGDRKMILRKQPPGDLAKGAHRIDREYRAMDALAGTAVPVPAMILYHDDPELLGTPFYLMEEVPGRVFQTAAMDGVTPEMRTAMYENLADTLAVLHAVDYEAAGLSRFGRPNAYFERQIDLWSGQLENSTGEPIAELEELARWLRENQPEDDGLSSIAHGDFRVGNMLYDADGPGIAAVLDWELATIGHPLADLAFCCMPWHTSSDEYGGILDLDREALGIPSEADFVERYRKSMPQVPAPTAFHLAFALFRFAVIFVGIADRARQGNAADPDAERYGPLARRFAIRAWEVIGRRGSTADG</sequence>
<dbReference type="EMBL" id="QURL01000001">
    <property type="protein sequence ID" value="RFC66381.1"/>
    <property type="molecule type" value="Genomic_DNA"/>
</dbReference>
<proteinExistence type="predicted"/>
<dbReference type="Gene3D" id="3.90.1200.10">
    <property type="match status" value="1"/>
</dbReference>
<dbReference type="Gene3D" id="3.30.200.20">
    <property type="entry name" value="Phosphorylase Kinase, domain 1"/>
    <property type="match status" value="1"/>
</dbReference>
<dbReference type="CDD" id="cd05154">
    <property type="entry name" value="ACAD10_11_N-like"/>
    <property type="match status" value="1"/>
</dbReference>
<dbReference type="OrthoDB" id="3806873at2"/>
<dbReference type="PANTHER" id="PTHR47829">
    <property type="entry name" value="HYDROLASE, PUTATIVE (AFU_ORTHOLOGUE AFUA_1G12880)-RELATED"/>
    <property type="match status" value="1"/>
</dbReference>
<dbReference type="InterPro" id="IPR011009">
    <property type="entry name" value="Kinase-like_dom_sf"/>
</dbReference>
<keyword evidence="2" id="KW-0808">Transferase</keyword>
<dbReference type="InterPro" id="IPR041726">
    <property type="entry name" value="ACAD10_11_N"/>
</dbReference>
<reference evidence="2 3" key="1">
    <citation type="submission" date="2018-08" db="EMBL/GenBank/DDBJ databases">
        <title>Fulvimarina sp. 85, whole genome shotgun sequence.</title>
        <authorList>
            <person name="Tuo L."/>
        </authorList>
    </citation>
    <scope>NUCLEOTIDE SEQUENCE [LARGE SCALE GENOMIC DNA]</scope>
    <source>
        <strain evidence="2 3">85</strain>
    </source>
</reference>
<name>A0A371XB12_9HYPH</name>
<dbReference type="RefSeq" id="WP_116681633.1">
    <property type="nucleotide sequence ID" value="NZ_QURL01000001.1"/>
</dbReference>
<evidence type="ECO:0000313" key="2">
    <source>
        <dbReference type="EMBL" id="RFC66381.1"/>
    </source>
</evidence>
<organism evidence="2 3">
    <name type="scientific">Fulvimarina endophytica</name>
    <dbReference type="NCBI Taxonomy" id="2293836"/>
    <lineage>
        <taxon>Bacteria</taxon>
        <taxon>Pseudomonadati</taxon>
        <taxon>Pseudomonadota</taxon>
        <taxon>Alphaproteobacteria</taxon>
        <taxon>Hyphomicrobiales</taxon>
        <taxon>Aurantimonadaceae</taxon>
        <taxon>Fulvimarina</taxon>
    </lineage>
</organism>
<dbReference type="SUPFAM" id="SSF56112">
    <property type="entry name" value="Protein kinase-like (PK-like)"/>
    <property type="match status" value="1"/>
</dbReference>
<dbReference type="Pfam" id="PF01636">
    <property type="entry name" value="APH"/>
    <property type="match status" value="1"/>
</dbReference>
<feature type="domain" description="Aminoglycoside phosphotransferase" evidence="1">
    <location>
        <begin position="33"/>
        <end position="252"/>
    </location>
</feature>
<keyword evidence="3" id="KW-1185">Reference proteome</keyword>
<dbReference type="PANTHER" id="PTHR47829:SF1">
    <property type="entry name" value="HAD FAMILY PHOSPHATASE"/>
    <property type="match status" value="1"/>
</dbReference>
<protein>
    <submittedName>
        <fullName evidence="2">Phosphotransferase family protein</fullName>
    </submittedName>
</protein>
<evidence type="ECO:0000313" key="3">
    <source>
        <dbReference type="Proteomes" id="UP000264310"/>
    </source>
</evidence>